<dbReference type="Proteomes" id="UP000717624">
    <property type="component" value="Unassembled WGS sequence"/>
</dbReference>
<keyword evidence="1" id="KW-1133">Transmembrane helix</keyword>
<dbReference type="RefSeq" id="WP_204518930.1">
    <property type="nucleotide sequence ID" value="NZ_BAABIN010000012.1"/>
</dbReference>
<organism evidence="2 3">
    <name type="scientific">Brevibacillus fulvus</name>
    <dbReference type="NCBI Taxonomy" id="1125967"/>
    <lineage>
        <taxon>Bacteria</taxon>
        <taxon>Bacillati</taxon>
        <taxon>Bacillota</taxon>
        <taxon>Bacilli</taxon>
        <taxon>Bacillales</taxon>
        <taxon>Paenibacillaceae</taxon>
        <taxon>Brevibacillus</taxon>
    </lineage>
</organism>
<dbReference type="AlphaFoldDB" id="A0A939BVX9"/>
<proteinExistence type="predicted"/>
<keyword evidence="1" id="KW-0472">Membrane</keyword>
<accession>A0A939BVX9</accession>
<reference evidence="2" key="1">
    <citation type="submission" date="2021-01" db="EMBL/GenBank/DDBJ databases">
        <title>Genomic Encyclopedia of Type Strains, Phase IV (KMG-IV): sequencing the most valuable type-strain genomes for metagenomic binning, comparative biology and taxonomic classification.</title>
        <authorList>
            <person name="Goeker M."/>
        </authorList>
    </citation>
    <scope>NUCLEOTIDE SEQUENCE</scope>
    <source>
        <strain evidence="2">DSM 25523</strain>
    </source>
</reference>
<protein>
    <submittedName>
        <fullName evidence="2">Uncharacterized protein</fullName>
    </submittedName>
</protein>
<evidence type="ECO:0000313" key="3">
    <source>
        <dbReference type="Proteomes" id="UP000717624"/>
    </source>
</evidence>
<name>A0A939BVX9_9BACL</name>
<feature type="transmembrane region" description="Helical" evidence="1">
    <location>
        <begin position="66"/>
        <end position="88"/>
    </location>
</feature>
<gene>
    <name evidence="2" type="ORF">JOD01_002823</name>
</gene>
<evidence type="ECO:0000313" key="2">
    <source>
        <dbReference type="EMBL" id="MBM7591196.1"/>
    </source>
</evidence>
<keyword evidence="3" id="KW-1185">Reference proteome</keyword>
<dbReference type="EMBL" id="JAFBEB010000010">
    <property type="protein sequence ID" value="MBM7591196.1"/>
    <property type="molecule type" value="Genomic_DNA"/>
</dbReference>
<sequence>MGFFDKKMTLDVVAGSPHINSKNVVIMKGSTPDHLCFQTSPFKPKLEVKIEDISFGEQSTRSAGKAVAGAIVGGVLTGGIGLLVGGAIGGRKKDDSRAIVSYLDDAGKEHKLYLKCNGKQYAELVSLLNG</sequence>
<keyword evidence="1" id="KW-0812">Transmembrane</keyword>
<comment type="caution">
    <text evidence="2">The sequence shown here is derived from an EMBL/GenBank/DDBJ whole genome shotgun (WGS) entry which is preliminary data.</text>
</comment>
<evidence type="ECO:0000256" key="1">
    <source>
        <dbReference type="SAM" id="Phobius"/>
    </source>
</evidence>